<dbReference type="PANTHER" id="PTHR43420">
    <property type="entry name" value="ACETYLTRANSFERASE"/>
    <property type="match status" value="1"/>
</dbReference>
<keyword evidence="1 4" id="KW-0808">Transferase</keyword>
<dbReference type="Pfam" id="PF00583">
    <property type="entry name" value="Acetyltransf_1"/>
    <property type="match status" value="1"/>
</dbReference>
<proteinExistence type="predicted"/>
<sequence length="146" mass="15425">MSALDASHLAALVALEGIVGSGVSDHLLSGALNSSTNHVLGLFVDDALVGYALIARQPFDAELQAIGVAPGRRGMGLGVRLMAGVIEIAQAWQSERLLLEVRASNTAAQALYRRFDFSQDGRRKGYYAAPGLTGEREDAVLMSRGV</sequence>
<dbReference type="GO" id="GO:0016746">
    <property type="term" value="F:acyltransferase activity"/>
    <property type="evidence" value="ECO:0007669"/>
    <property type="project" value="UniProtKB-KW"/>
</dbReference>
<comment type="caution">
    <text evidence="4">The sequence shown here is derived from an EMBL/GenBank/DDBJ whole genome shotgun (WGS) entry which is preliminary data.</text>
</comment>
<dbReference type="InterPro" id="IPR016181">
    <property type="entry name" value="Acyl_CoA_acyltransferase"/>
</dbReference>
<dbReference type="EMBL" id="JAJISC010000008">
    <property type="protein sequence ID" value="MCS2610844.1"/>
    <property type="molecule type" value="Genomic_DNA"/>
</dbReference>
<dbReference type="Proteomes" id="UP001165542">
    <property type="component" value="Unassembled WGS sequence"/>
</dbReference>
<dbReference type="PROSITE" id="PS51186">
    <property type="entry name" value="GNAT"/>
    <property type="match status" value="1"/>
</dbReference>
<feature type="domain" description="N-acetyltransferase" evidence="3">
    <location>
        <begin position="1"/>
        <end position="146"/>
    </location>
</feature>
<evidence type="ECO:0000256" key="2">
    <source>
        <dbReference type="ARBA" id="ARBA00023315"/>
    </source>
</evidence>
<keyword evidence="5" id="KW-1185">Reference proteome</keyword>
<evidence type="ECO:0000313" key="5">
    <source>
        <dbReference type="Proteomes" id="UP001165542"/>
    </source>
</evidence>
<dbReference type="EC" id="2.3.1.-" evidence="4"/>
<organism evidence="4 5">
    <name type="scientific">Halomonas dongshanensis</name>
    <dbReference type="NCBI Taxonomy" id="2890835"/>
    <lineage>
        <taxon>Bacteria</taxon>
        <taxon>Pseudomonadati</taxon>
        <taxon>Pseudomonadota</taxon>
        <taxon>Gammaproteobacteria</taxon>
        <taxon>Oceanospirillales</taxon>
        <taxon>Halomonadaceae</taxon>
        <taxon>Halomonas</taxon>
    </lineage>
</organism>
<reference evidence="4" key="1">
    <citation type="submission" date="2021-11" db="EMBL/GenBank/DDBJ databases">
        <title>Halomonas sp., isolated from a coastal aquaculture zone in Dongshan Bay.</title>
        <authorList>
            <person name="Lin W."/>
        </authorList>
    </citation>
    <scope>NUCLEOTIDE SEQUENCE</scope>
    <source>
        <strain evidence="4">Yzlin-01</strain>
    </source>
</reference>
<name>A0ABT2EGY1_9GAMM</name>
<dbReference type="PANTHER" id="PTHR43420:SF44">
    <property type="entry name" value="ACETYLTRANSFERASE YPEA"/>
    <property type="match status" value="1"/>
</dbReference>
<accession>A0ABT2EGY1</accession>
<dbReference type="Gene3D" id="3.40.630.30">
    <property type="match status" value="1"/>
</dbReference>
<dbReference type="CDD" id="cd04301">
    <property type="entry name" value="NAT_SF"/>
    <property type="match status" value="1"/>
</dbReference>
<protein>
    <submittedName>
        <fullName evidence="4">GNAT family N-acetyltransferase</fullName>
        <ecNumber evidence="4">2.3.1.-</ecNumber>
    </submittedName>
</protein>
<dbReference type="SUPFAM" id="SSF55729">
    <property type="entry name" value="Acyl-CoA N-acyltransferases (Nat)"/>
    <property type="match status" value="1"/>
</dbReference>
<evidence type="ECO:0000313" key="4">
    <source>
        <dbReference type="EMBL" id="MCS2610844.1"/>
    </source>
</evidence>
<gene>
    <name evidence="4" type="ORF">LLY24_16125</name>
</gene>
<dbReference type="InterPro" id="IPR000182">
    <property type="entry name" value="GNAT_dom"/>
</dbReference>
<evidence type="ECO:0000256" key="1">
    <source>
        <dbReference type="ARBA" id="ARBA00022679"/>
    </source>
</evidence>
<dbReference type="InterPro" id="IPR050680">
    <property type="entry name" value="YpeA/RimI_acetyltransf"/>
</dbReference>
<keyword evidence="2 4" id="KW-0012">Acyltransferase</keyword>
<evidence type="ECO:0000259" key="3">
    <source>
        <dbReference type="PROSITE" id="PS51186"/>
    </source>
</evidence>